<dbReference type="GO" id="GO:0009401">
    <property type="term" value="P:phosphoenolpyruvate-dependent sugar phosphotransferase system"/>
    <property type="evidence" value="ECO:0007669"/>
    <property type="project" value="InterPro"/>
</dbReference>
<keyword evidence="1" id="KW-0472">Membrane</keyword>
<dbReference type="Pfam" id="PF03613">
    <property type="entry name" value="EIID-AGA"/>
    <property type="match status" value="1"/>
</dbReference>
<reference evidence="2 3" key="1">
    <citation type="journal article" date="2014" name="Int. J. Syst. Evol. Microbiol.">
        <title>Jeotgalibaca dankookensis gen. nov., sp. nov., a member of the family Carnobacteriaceae, isolated from seujeot (Korean traditional food).</title>
        <authorList>
            <person name="Lee D.G."/>
            <person name="Trujillo M.E."/>
            <person name="Kang H."/>
            <person name="Ahn T.Y."/>
        </authorList>
    </citation>
    <scope>NUCLEOTIDE SEQUENCE [LARGE SCALE GENOMIC DNA]</scope>
    <source>
        <strain evidence="2 3">EX-07</strain>
    </source>
</reference>
<dbReference type="InterPro" id="IPR004704">
    <property type="entry name" value="PTS_IID_man"/>
</dbReference>
<dbReference type="KEGG" id="jda:BW727_101401"/>
<feature type="transmembrane region" description="Helical" evidence="1">
    <location>
        <begin position="144"/>
        <end position="164"/>
    </location>
</feature>
<name>A0A1S6IQE2_9LACT</name>
<feature type="transmembrane region" description="Helical" evidence="1">
    <location>
        <begin position="319"/>
        <end position="337"/>
    </location>
</feature>
<dbReference type="InterPro" id="IPR050303">
    <property type="entry name" value="GatZ_KbaZ_carbometab"/>
</dbReference>
<evidence type="ECO:0000313" key="3">
    <source>
        <dbReference type="Proteomes" id="UP000188993"/>
    </source>
</evidence>
<evidence type="ECO:0000256" key="1">
    <source>
        <dbReference type="SAM" id="Phobius"/>
    </source>
</evidence>
<evidence type="ECO:0000313" key="2">
    <source>
        <dbReference type="EMBL" id="AQS53768.1"/>
    </source>
</evidence>
<keyword evidence="3" id="KW-1185">Reference proteome</keyword>
<dbReference type="GO" id="GO:0005886">
    <property type="term" value="C:plasma membrane"/>
    <property type="evidence" value="ECO:0007669"/>
    <property type="project" value="TreeGrafter"/>
</dbReference>
<dbReference type="PROSITE" id="PS51108">
    <property type="entry name" value="PTS_EIID"/>
    <property type="match status" value="1"/>
</dbReference>
<dbReference type="PANTHER" id="PTHR32502">
    <property type="entry name" value="N-ACETYLGALACTOSAMINE PERMEASE II COMPONENT-RELATED"/>
    <property type="match status" value="1"/>
</dbReference>
<dbReference type="STRING" id="708126.BW727_101401"/>
<protein>
    <submittedName>
        <fullName evidence="2">Mannose permease IID component</fullName>
    </submittedName>
</protein>
<gene>
    <name evidence="2" type="primary">manZ_1</name>
    <name evidence="2" type="ORF">BW727_101401</name>
</gene>
<proteinExistence type="predicted"/>
<dbReference type="Proteomes" id="UP000188993">
    <property type="component" value="Chromosome"/>
</dbReference>
<dbReference type="AlphaFoldDB" id="A0A1S6IQE2"/>
<dbReference type="OrthoDB" id="9795582at2"/>
<accession>A0A1S6IQE2</accession>
<feature type="transmembrane region" description="Helical" evidence="1">
    <location>
        <begin position="75"/>
        <end position="93"/>
    </location>
</feature>
<sequence length="338" mass="37472">MAYNIPDTYQNQTPSEMLDKKTLNKMVWRSLFLQASFNYERMQAGGWLYGILPGLEKIHTNDEDLSASMSHNLEFFNTHPFLVTFVMGIVLSLEQNKADIPTIRAVRVAAMGPLGGIGDALFWFTLVPITAGITSNMALTGNLAAPFIFLAIFNIAQFAIRFILMHWSYKIGTEAIGILTANAKEFTRAASILGIFVVGSLTSLYGATALDIVIPNGSTFEPVEITTVLSENELALYDDLLYTTNEETGERELAEGSAVRELSNGNYSVTYNEFDEVPVVIDIQEILDGILPQIIPLVLTLLLYFMFVKYNWTPLKGIVFLLILGLLGSGFGIWPSIW</sequence>
<keyword evidence="1" id="KW-0812">Transmembrane</keyword>
<dbReference type="PANTHER" id="PTHR32502:SF23">
    <property type="entry name" value="TRANSPORT PROTEIN, PTS SYSTEM"/>
    <property type="match status" value="1"/>
</dbReference>
<dbReference type="EMBL" id="CP019728">
    <property type="protein sequence ID" value="AQS53768.1"/>
    <property type="molecule type" value="Genomic_DNA"/>
</dbReference>
<organism evidence="2 3">
    <name type="scientific">Jeotgalibaca dankookensis</name>
    <dbReference type="NCBI Taxonomy" id="708126"/>
    <lineage>
        <taxon>Bacteria</taxon>
        <taxon>Bacillati</taxon>
        <taxon>Bacillota</taxon>
        <taxon>Bacilli</taxon>
        <taxon>Lactobacillales</taxon>
        <taxon>Carnobacteriaceae</taxon>
        <taxon>Jeotgalibaca</taxon>
    </lineage>
</organism>
<feature type="transmembrane region" description="Helical" evidence="1">
    <location>
        <begin position="290"/>
        <end position="307"/>
    </location>
</feature>
<feature type="transmembrane region" description="Helical" evidence="1">
    <location>
        <begin position="105"/>
        <end position="124"/>
    </location>
</feature>
<feature type="transmembrane region" description="Helical" evidence="1">
    <location>
        <begin position="192"/>
        <end position="214"/>
    </location>
</feature>
<keyword evidence="1" id="KW-1133">Transmembrane helix</keyword>
<dbReference type="RefSeq" id="WP_062470327.1">
    <property type="nucleotide sequence ID" value="NZ_BBYN01000019.1"/>
</dbReference>